<feature type="region of interest" description="Disordered" evidence="1">
    <location>
        <begin position="257"/>
        <end position="284"/>
    </location>
</feature>
<evidence type="ECO:0000313" key="3">
    <source>
        <dbReference type="EMBL" id="KKC99417.1"/>
    </source>
</evidence>
<dbReference type="InterPro" id="IPR018712">
    <property type="entry name" value="Tle1-like_cat"/>
</dbReference>
<evidence type="ECO:0000256" key="1">
    <source>
        <dbReference type="SAM" id="MobiDB-lite"/>
    </source>
</evidence>
<dbReference type="EMBL" id="JWYV01000011">
    <property type="protein sequence ID" value="KKC99417.1"/>
    <property type="molecule type" value="Genomic_DNA"/>
</dbReference>
<reference evidence="3 4" key="1">
    <citation type="submission" date="2014-12" db="EMBL/GenBank/DDBJ databases">
        <title>Mercury Reductase activity and rhizosphere competence traits in the genome of root associated Photobacterium halotolerans MELD1.</title>
        <authorList>
            <person name="Mathew D.C."/>
            <person name="Huang C.-C."/>
        </authorList>
    </citation>
    <scope>NUCLEOTIDE SEQUENCE [LARGE SCALE GENOMIC DNA]</scope>
    <source>
        <strain evidence="3 4">MELD1</strain>
    </source>
</reference>
<dbReference type="PANTHER" id="PTHR33840">
    <property type="match status" value="1"/>
</dbReference>
<protein>
    <recommendedName>
        <fullName evidence="2">LysM domain-containing protein</fullName>
    </recommendedName>
</protein>
<sequence length="869" mass="98704">MSLNYNKSKRFVKAGYQPLEDYSPPNKPSVTASSHTRQPVAEYVCNLLIYCSLDELGSLQTGCWTLKRTATENAVTTWQKSPGKNGHSLLTASCAEQEEKQLLHEVFQQAGFASSYRIQPQPTNTGHINADFVPVKLAVQSETRLGWPTLGYFYYFCDNKLARECKLTGEDRWSFQFTRSDATTLTDELLSDHHYSSLLLPYQIEGQPVSGQYILFRKQKLSGDEFARLSPTWLEAHAVALDMQSIVASRTQALLERSTQDTAPPENTAAKTHHTVKMQPDTRQRESWSEIAEQYGLTARQLLDLNPQYNEDPLKLQIGDSLQITELNRDTQPKQPDSPSPLTGIETGKGYPFGNVWGTYTQRYMMPNLLHIQENSQILAQTPVVNTTQIKQRILRIGVFFDGTGQNKDNDLYKETYGNKSRSNIGRLFDAYEEKEGEVAKIYVSGVGTVDGAHQIPGAIDNGNDESKLGMAFGVWLETGAMEKWQSLLFQLAEIIDKLTQSKIYNGITGIEFDVFGFSRGAALARHFVNAALKGLPDYTRPRTGCDSLTIMPNLLGTENAEKFDRENGYELDSSRDVTIRFVGLFDTVGSFYWPGNDDDGEFQLQLTPDCAQRVVQLCAHHEYRVNFPLTTLKTKGTLPDNFYEEVFPGAHSDVGGGYSSIEQYGKQGLPERYGLPVDTTFNRELVKSESFEGKYIHTNRGYTEIRKHPDASMIAHIEYVRTQREKGWNTHCLNTFGQYGIVRREKSVLYYYRLQPINNALSGLTQERMKQQAELYGIKWVNNAYQQPHDFADDQDMQALWHKLANIPLGMIKPQDWQSTLSQHGTKWVHRPHDALINLGCDTFMEWLVNNPHRDNKQQIKRQVFENV</sequence>
<keyword evidence="4" id="KW-1185">Reference proteome</keyword>
<dbReference type="STRING" id="265726.KY46_13725"/>
<dbReference type="Pfam" id="PF01476">
    <property type="entry name" value="LysM"/>
    <property type="match status" value="1"/>
</dbReference>
<dbReference type="OrthoDB" id="6339631at2"/>
<feature type="domain" description="LysM" evidence="2">
    <location>
        <begin position="272"/>
        <end position="324"/>
    </location>
</feature>
<dbReference type="PATRIC" id="fig|265726.11.peg.979"/>
<dbReference type="InterPro" id="IPR036779">
    <property type="entry name" value="LysM_dom_sf"/>
</dbReference>
<proteinExistence type="predicted"/>
<dbReference type="PANTHER" id="PTHR33840:SF1">
    <property type="entry name" value="TLE1 PHOSPHOLIPASE DOMAIN-CONTAINING PROTEIN"/>
    <property type="match status" value="1"/>
</dbReference>
<name>A0A0F5VBE9_9GAMM</name>
<dbReference type="Pfam" id="PF09994">
    <property type="entry name" value="T6SS_Tle1-like_cat"/>
    <property type="match status" value="1"/>
</dbReference>
<dbReference type="RefSeq" id="WP_046221193.1">
    <property type="nucleotide sequence ID" value="NZ_JWYV01000011.1"/>
</dbReference>
<evidence type="ECO:0000313" key="4">
    <source>
        <dbReference type="Proteomes" id="UP000033633"/>
    </source>
</evidence>
<dbReference type="InterPro" id="IPR018392">
    <property type="entry name" value="LysM"/>
</dbReference>
<dbReference type="Proteomes" id="UP000033633">
    <property type="component" value="Unassembled WGS sequence"/>
</dbReference>
<dbReference type="PROSITE" id="PS51782">
    <property type="entry name" value="LYSM"/>
    <property type="match status" value="1"/>
</dbReference>
<dbReference type="AlphaFoldDB" id="A0A0F5VBE9"/>
<comment type="caution">
    <text evidence="3">The sequence shown here is derived from an EMBL/GenBank/DDBJ whole genome shotgun (WGS) entry which is preliminary data.</text>
</comment>
<gene>
    <name evidence="3" type="ORF">KY46_13725</name>
</gene>
<evidence type="ECO:0000259" key="2">
    <source>
        <dbReference type="PROSITE" id="PS51782"/>
    </source>
</evidence>
<accession>A0A0F5VBE9</accession>
<dbReference type="CDD" id="cd20709">
    <property type="entry name" value="MIX_V"/>
    <property type="match status" value="1"/>
</dbReference>
<organism evidence="3 4">
    <name type="scientific">Photobacterium halotolerans</name>
    <dbReference type="NCBI Taxonomy" id="265726"/>
    <lineage>
        <taxon>Bacteria</taxon>
        <taxon>Pseudomonadati</taxon>
        <taxon>Pseudomonadota</taxon>
        <taxon>Gammaproteobacteria</taxon>
        <taxon>Vibrionales</taxon>
        <taxon>Vibrionaceae</taxon>
        <taxon>Photobacterium</taxon>
    </lineage>
</organism>
<feature type="region of interest" description="Disordered" evidence="1">
    <location>
        <begin position="329"/>
        <end position="348"/>
    </location>
</feature>
<dbReference type="CDD" id="cd00118">
    <property type="entry name" value="LysM"/>
    <property type="match status" value="1"/>
</dbReference>
<dbReference type="Gene3D" id="3.10.350.10">
    <property type="entry name" value="LysM domain"/>
    <property type="match status" value="1"/>
</dbReference>